<gene>
    <name evidence="2" type="ORF">Tci_619913</name>
</gene>
<feature type="coiled-coil region" evidence="1">
    <location>
        <begin position="139"/>
        <end position="175"/>
    </location>
</feature>
<name>A0A699JNE0_TANCI</name>
<protein>
    <submittedName>
        <fullName evidence="2">Uncharacterized protein</fullName>
    </submittedName>
</protein>
<evidence type="ECO:0000313" key="2">
    <source>
        <dbReference type="EMBL" id="GFA47941.1"/>
    </source>
</evidence>
<sequence length="187" mass="21518">PNLSKRPTKVEVPIELPKGSMVNTNLKKLKHHLAGFDMVVKERTTECLSSNGIGCGTTSFSVKRFEIKMNRVLNENERLLEQIITKDIVNIVVNSLVNNVAMNMHECKECLKLETELLNIKDFIEKSSYAHSQEKYTVISKLKERIKSLSENIDMDKVKKDREEIETINNELDHRVSKLIAENEHLK</sequence>
<keyword evidence="1" id="KW-0175">Coiled coil</keyword>
<evidence type="ECO:0000256" key="1">
    <source>
        <dbReference type="SAM" id="Coils"/>
    </source>
</evidence>
<feature type="non-terminal residue" evidence="2">
    <location>
        <position position="1"/>
    </location>
</feature>
<dbReference type="AlphaFoldDB" id="A0A699JNE0"/>
<proteinExistence type="predicted"/>
<reference evidence="2" key="1">
    <citation type="journal article" date="2019" name="Sci. Rep.">
        <title>Draft genome of Tanacetum cinerariifolium, the natural source of mosquito coil.</title>
        <authorList>
            <person name="Yamashiro T."/>
            <person name="Shiraishi A."/>
            <person name="Satake H."/>
            <person name="Nakayama K."/>
        </authorList>
    </citation>
    <scope>NUCLEOTIDE SEQUENCE</scope>
</reference>
<organism evidence="2">
    <name type="scientific">Tanacetum cinerariifolium</name>
    <name type="common">Dalmatian daisy</name>
    <name type="synonym">Chrysanthemum cinerariifolium</name>
    <dbReference type="NCBI Taxonomy" id="118510"/>
    <lineage>
        <taxon>Eukaryota</taxon>
        <taxon>Viridiplantae</taxon>
        <taxon>Streptophyta</taxon>
        <taxon>Embryophyta</taxon>
        <taxon>Tracheophyta</taxon>
        <taxon>Spermatophyta</taxon>
        <taxon>Magnoliopsida</taxon>
        <taxon>eudicotyledons</taxon>
        <taxon>Gunneridae</taxon>
        <taxon>Pentapetalae</taxon>
        <taxon>asterids</taxon>
        <taxon>campanulids</taxon>
        <taxon>Asterales</taxon>
        <taxon>Asteraceae</taxon>
        <taxon>Asteroideae</taxon>
        <taxon>Anthemideae</taxon>
        <taxon>Anthemidinae</taxon>
        <taxon>Tanacetum</taxon>
    </lineage>
</organism>
<dbReference type="EMBL" id="BKCJ010431278">
    <property type="protein sequence ID" value="GFA47941.1"/>
    <property type="molecule type" value="Genomic_DNA"/>
</dbReference>
<comment type="caution">
    <text evidence="2">The sequence shown here is derived from an EMBL/GenBank/DDBJ whole genome shotgun (WGS) entry which is preliminary data.</text>
</comment>
<accession>A0A699JNE0</accession>